<protein>
    <recommendedName>
        <fullName evidence="3">Methyl-accepting chemotaxis protein</fullName>
    </recommendedName>
</protein>
<organism evidence="1 2">
    <name type="scientific">Desulfomicrobium apsheronum</name>
    <dbReference type="NCBI Taxonomy" id="52560"/>
    <lineage>
        <taxon>Bacteria</taxon>
        <taxon>Pseudomonadati</taxon>
        <taxon>Thermodesulfobacteriota</taxon>
        <taxon>Desulfovibrionia</taxon>
        <taxon>Desulfovibrionales</taxon>
        <taxon>Desulfomicrobiaceae</taxon>
        <taxon>Desulfomicrobium</taxon>
    </lineage>
</organism>
<accession>A0A1I3WWP5</accession>
<reference evidence="2" key="1">
    <citation type="submission" date="2016-10" db="EMBL/GenBank/DDBJ databases">
        <authorList>
            <person name="Varghese N."/>
            <person name="Submissions S."/>
        </authorList>
    </citation>
    <scope>NUCLEOTIDE SEQUENCE [LARGE SCALE GENOMIC DNA]</scope>
    <source>
        <strain evidence="2">DSM 5918</strain>
    </source>
</reference>
<sequence>MKTQFELSGFPVPELLMDAELDLVNQDGGTGRHDQEDISDNVNQDARGIAEINSNVTSSSAMTQEISDEIEGVRDSSNAMQDESRMVLRSAGGLADLFSHLEKLVGRFRF</sequence>
<dbReference type="RefSeq" id="WP_092376623.1">
    <property type="nucleotide sequence ID" value="NZ_FORX01000014.1"/>
</dbReference>
<dbReference type="OrthoDB" id="9816383at2"/>
<dbReference type="Gene3D" id="1.10.287.950">
    <property type="entry name" value="Methyl-accepting chemotaxis protein"/>
    <property type="match status" value="1"/>
</dbReference>
<gene>
    <name evidence="1" type="ORF">SAMN04488082_114102</name>
</gene>
<proteinExistence type="predicted"/>
<dbReference type="AlphaFoldDB" id="A0A1I3WWP5"/>
<dbReference type="SUPFAM" id="SSF58104">
    <property type="entry name" value="Methyl-accepting chemotaxis protein (MCP) signaling domain"/>
    <property type="match status" value="1"/>
</dbReference>
<name>A0A1I3WWP5_9BACT</name>
<evidence type="ECO:0000313" key="2">
    <source>
        <dbReference type="Proteomes" id="UP000198635"/>
    </source>
</evidence>
<keyword evidence="2" id="KW-1185">Reference proteome</keyword>
<evidence type="ECO:0000313" key="1">
    <source>
        <dbReference type="EMBL" id="SFK11938.1"/>
    </source>
</evidence>
<dbReference type="STRING" id="52560.SAMN04488082_114102"/>
<evidence type="ECO:0008006" key="3">
    <source>
        <dbReference type="Google" id="ProtNLM"/>
    </source>
</evidence>
<dbReference type="Proteomes" id="UP000198635">
    <property type="component" value="Unassembled WGS sequence"/>
</dbReference>
<dbReference type="EMBL" id="FORX01000014">
    <property type="protein sequence ID" value="SFK11938.1"/>
    <property type="molecule type" value="Genomic_DNA"/>
</dbReference>